<name>A0A383BNB3_9ZZZZ</name>
<accession>A0A383BNB3</accession>
<sequence>VVICPKAGIFISGCELVEGGKYRVRKVTPIQQSCL</sequence>
<feature type="non-terminal residue" evidence="1">
    <location>
        <position position="1"/>
    </location>
</feature>
<protein>
    <submittedName>
        <fullName evidence="1">Uncharacterized protein</fullName>
    </submittedName>
</protein>
<proteinExistence type="predicted"/>
<organism evidence="1">
    <name type="scientific">marine metagenome</name>
    <dbReference type="NCBI Taxonomy" id="408172"/>
    <lineage>
        <taxon>unclassified sequences</taxon>
        <taxon>metagenomes</taxon>
        <taxon>ecological metagenomes</taxon>
    </lineage>
</organism>
<evidence type="ECO:0000313" key="1">
    <source>
        <dbReference type="EMBL" id="SVE21392.1"/>
    </source>
</evidence>
<dbReference type="EMBL" id="UINC01201861">
    <property type="protein sequence ID" value="SVE21392.1"/>
    <property type="molecule type" value="Genomic_DNA"/>
</dbReference>
<dbReference type="AlphaFoldDB" id="A0A383BNB3"/>
<gene>
    <name evidence="1" type="ORF">METZ01_LOCUS474246</name>
</gene>
<reference evidence="1" key="1">
    <citation type="submission" date="2018-05" db="EMBL/GenBank/DDBJ databases">
        <authorList>
            <person name="Lanie J.A."/>
            <person name="Ng W.-L."/>
            <person name="Kazmierczak K.M."/>
            <person name="Andrzejewski T.M."/>
            <person name="Davidsen T.M."/>
            <person name="Wayne K.J."/>
            <person name="Tettelin H."/>
            <person name="Glass J.I."/>
            <person name="Rusch D."/>
            <person name="Podicherti R."/>
            <person name="Tsui H.-C.T."/>
            <person name="Winkler M.E."/>
        </authorList>
    </citation>
    <scope>NUCLEOTIDE SEQUENCE</scope>
</reference>
<feature type="non-terminal residue" evidence="1">
    <location>
        <position position="35"/>
    </location>
</feature>